<accession>A0ABR3GWJ9</accession>
<sequence length="319" mass="35452">MPWKNKPTFDADFQHSGFTAAIATSSESGSGVYNADLKRDWCIGFVPHGGYLTALLLSASTDYMQTHPSLAPLDQPHPIHIAVSFFRACVPGPALVTLTPVKTGRAYTFLRASLTQGTDVRLESVLAFTNLTTLQHGPTLATLPERPTPHRLRDCVQPEPPLGRIIDVRPAMWKLRYRVPRGAADGSTDDVKCVREQWVSLVDGERIVTSTLGFLADMFQPLPENYPETVRSNWYPTLSLSIEIKRVAPPEGWEWLFCRVHSREIRNGRMDINVDIFDEESRLVAVAHQVAIIVTSDRNRPRGGEQKEGGKGKGEGVKL</sequence>
<dbReference type="InterPro" id="IPR042171">
    <property type="entry name" value="Acyl-CoA_hotdog"/>
</dbReference>
<dbReference type="PANTHER" id="PTHR38110:SF1">
    <property type="entry name" value="THIOESTERASE DOMAIN-CONTAINING PROTEIN"/>
    <property type="match status" value="1"/>
</dbReference>
<dbReference type="EMBL" id="JBBBZM010000004">
    <property type="protein sequence ID" value="KAL0640254.1"/>
    <property type="molecule type" value="Genomic_DNA"/>
</dbReference>
<organism evidence="4 5">
    <name type="scientific">Discina gigas</name>
    <dbReference type="NCBI Taxonomy" id="1032678"/>
    <lineage>
        <taxon>Eukaryota</taxon>
        <taxon>Fungi</taxon>
        <taxon>Dikarya</taxon>
        <taxon>Ascomycota</taxon>
        <taxon>Pezizomycotina</taxon>
        <taxon>Pezizomycetes</taxon>
        <taxon>Pezizales</taxon>
        <taxon>Discinaceae</taxon>
        <taxon>Discina</taxon>
    </lineage>
</organism>
<protein>
    <recommendedName>
        <fullName evidence="6">Thioesterase family protein</fullName>
    </recommendedName>
</protein>
<evidence type="ECO:0000313" key="4">
    <source>
        <dbReference type="EMBL" id="KAL0640254.1"/>
    </source>
</evidence>
<comment type="caution">
    <text evidence="4">The sequence shown here is derived from an EMBL/GenBank/DDBJ whole genome shotgun (WGS) entry which is preliminary data.</text>
</comment>
<feature type="domain" description="Acyl-CoA thioesterase-like N-terminal HotDog" evidence="2">
    <location>
        <begin position="39"/>
        <end position="124"/>
    </location>
</feature>
<dbReference type="SUPFAM" id="SSF54637">
    <property type="entry name" value="Thioesterase/thiol ester dehydrase-isomerase"/>
    <property type="match status" value="2"/>
</dbReference>
<dbReference type="Gene3D" id="2.40.160.210">
    <property type="entry name" value="Acyl-CoA thioesterase, double hotdog domain"/>
    <property type="match status" value="1"/>
</dbReference>
<dbReference type="InterPro" id="IPR052389">
    <property type="entry name" value="Sec_Metab_Biosynth-Assoc"/>
</dbReference>
<dbReference type="InterPro" id="IPR029069">
    <property type="entry name" value="HotDog_dom_sf"/>
</dbReference>
<dbReference type="Pfam" id="PF13622">
    <property type="entry name" value="4HBT_3"/>
    <property type="match status" value="1"/>
</dbReference>
<name>A0ABR3GWJ9_9PEZI</name>
<feature type="domain" description="Acyl-CoA thioesterase-like C-terminal" evidence="3">
    <location>
        <begin position="178"/>
        <end position="293"/>
    </location>
</feature>
<dbReference type="Pfam" id="PF20789">
    <property type="entry name" value="4HBT_3C"/>
    <property type="match status" value="1"/>
</dbReference>
<reference evidence="4 5" key="1">
    <citation type="submission" date="2024-02" db="EMBL/GenBank/DDBJ databases">
        <title>Discinaceae phylogenomics.</title>
        <authorList>
            <person name="Dirks A.C."/>
            <person name="James T.Y."/>
        </authorList>
    </citation>
    <scope>NUCLEOTIDE SEQUENCE [LARGE SCALE GENOMIC DNA]</scope>
    <source>
        <strain evidence="4 5">ACD0624</strain>
    </source>
</reference>
<dbReference type="InterPro" id="IPR049450">
    <property type="entry name" value="ACOT8-like_C"/>
</dbReference>
<evidence type="ECO:0000259" key="3">
    <source>
        <dbReference type="Pfam" id="PF20789"/>
    </source>
</evidence>
<keyword evidence="5" id="KW-1185">Reference proteome</keyword>
<evidence type="ECO:0000313" key="5">
    <source>
        <dbReference type="Proteomes" id="UP001447188"/>
    </source>
</evidence>
<evidence type="ECO:0000256" key="1">
    <source>
        <dbReference type="SAM" id="MobiDB-lite"/>
    </source>
</evidence>
<evidence type="ECO:0000259" key="2">
    <source>
        <dbReference type="Pfam" id="PF13622"/>
    </source>
</evidence>
<dbReference type="Proteomes" id="UP001447188">
    <property type="component" value="Unassembled WGS sequence"/>
</dbReference>
<dbReference type="PANTHER" id="PTHR38110">
    <property type="entry name" value="CHROMOSOME 23, WHOLE GENOME SHOTGUN SEQUENCE"/>
    <property type="match status" value="1"/>
</dbReference>
<evidence type="ECO:0008006" key="6">
    <source>
        <dbReference type="Google" id="ProtNLM"/>
    </source>
</evidence>
<gene>
    <name evidence="4" type="ORF">Q9L58_000533</name>
</gene>
<proteinExistence type="predicted"/>
<feature type="region of interest" description="Disordered" evidence="1">
    <location>
        <begin position="297"/>
        <end position="319"/>
    </location>
</feature>
<dbReference type="InterPro" id="IPR049449">
    <property type="entry name" value="TesB_ACOT8-like_N"/>
</dbReference>